<protein>
    <recommendedName>
        <fullName evidence="3">Glycosyltransferase sugar-binding region containing DXD motif family protein</fullName>
    </recommendedName>
</protein>
<dbReference type="SUPFAM" id="SSF53448">
    <property type="entry name" value="Nucleotide-diphospho-sugar transferases"/>
    <property type="match status" value="1"/>
</dbReference>
<comment type="caution">
    <text evidence="1">The sequence shown here is derived from an EMBL/GenBank/DDBJ whole genome shotgun (WGS) entry which is preliminary data.</text>
</comment>
<gene>
    <name evidence="1" type="ORF">F3W84_12350</name>
</gene>
<keyword evidence="2" id="KW-1185">Reference proteome</keyword>
<proteinExistence type="predicted"/>
<organism evidence="1 2">
    <name type="scientific">Ochrobactrum quorumnocens</name>
    <dbReference type="NCBI Taxonomy" id="271865"/>
    <lineage>
        <taxon>Bacteria</taxon>
        <taxon>Pseudomonadati</taxon>
        <taxon>Pseudomonadota</taxon>
        <taxon>Alphaproteobacteria</taxon>
        <taxon>Hyphomicrobiales</taxon>
        <taxon>Brucellaceae</taxon>
        <taxon>Brucella/Ochrobactrum group</taxon>
        <taxon>Ochrobactrum</taxon>
    </lineage>
</organism>
<reference evidence="1 2" key="1">
    <citation type="submission" date="2019-09" db="EMBL/GenBank/DDBJ databases">
        <title>Biological control of the noxious weed angled onion (Allium triquetrum) thwarted by endophytic bacteria in Victoria, Australia.</title>
        <authorList>
            <person name="Tehranchian P."/>
            <person name="Adair R.J."/>
            <person name="Van T.H."/>
            <person name="Morrison P.D."/>
            <person name="Williams H."/>
            <person name="Lawrie A.C."/>
        </authorList>
    </citation>
    <scope>NUCLEOTIDE SEQUENCE [LARGE SCALE GENOMIC DNA]</scope>
    <source>
        <strain evidence="1 2">RPTAtOch1</strain>
    </source>
</reference>
<sequence>MDICTFWYGPRLREVDRICLASMVMTGQRVKLFSYAPIENVPPGVELHDANKILPELVFKRLDPGYPHFRDQITIVQFSDIFRIMLMKHKQGVWLDTDVYLLKQFHPDPSKPYVARENRFRVGVSALYLPHNHPIIREFEAYVAATYALPRWLGLRRGKLRPFYYRMTGKEVTPASIGITIFGNDGISRLARKCGIFKNAAPQENFYYWVGKEATRIYDPAYGLEPIKHPDFIGFHIHKKHKEVVSLQPGSFYMWAIDRVKPLLDAPRQEVLTTAQ</sequence>
<evidence type="ECO:0008006" key="3">
    <source>
        <dbReference type="Google" id="ProtNLM"/>
    </source>
</evidence>
<dbReference type="Gene3D" id="3.90.550.20">
    <property type="match status" value="1"/>
</dbReference>
<dbReference type="RefSeq" id="WP_151093692.1">
    <property type="nucleotide sequence ID" value="NZ_JBJDSA010000028.1"/>
</dbReference>
<name>A0A5N1JXB6_9HYPH</name>
<evidence type="ECO:0000313" key="2">
    <source>
        <dbReference type="Proteomes" id="UP000327108"/>
    </source>
</evidence>
<evidence type="ECO:0000313" key="1">
    <source>
        <dbReference type="EMBL" id="KAA9367879.1"/>
    </source>
</evidence>
<accession>A0A5N1JXB6</accession>
<dbReference type="EMBL" id="VYXQ01000010">
    <property type="protein sequence ID" value="KAA9367879.1"/>
    <property type="molecule type" value="Genomic_DNA"/>
</dbReference>
<dbReference type="Proteomes" id="UP000327108">
    <property type="component" value="Unassembled WGS sequence"/>
</dbReference>
<dbReference type="AlphaFoldDB" id="A0A5N1JXB6"/>
<dbReference type="InterPro" id="IPR029044">
    <property type="entry name" value="Nucleotide-diphossugar_trans"/>
</dbReference>